<dbReference type="EMBL" id="FOTC01000003">
    <property type="protein sequence ID" value="SFL21851.1"/>
    <property type="molecule type" value="Genomic_DNA"/>
</dbReference>
<dbReference type="RefSeq" id="WP_089870117.1">
    <property type="nucleotide sequence ID" value="NZ_FOTC01000003.1"/>
</dbReference>
<proteinExistence type="predicted"/>
<protein>
    <recommendedName>
        <fullName evidence="3">ArsR family transcriptional regulator</fullName>
    </recommendedName>
</protein>
<dbReference type="STRING" id="553466.SAMN04487950_2863"/>
<evidence type="ECO:0000313" key="2">
    <source>
        <dbReference type="Proteomes" id="UP000199607"/>
    </source>
</evidence>
<keyword evidence="2" id="KW-1185">Reference proteome</keyword>
<dbReference type="Proteomes" id="UP000199607">
    <property type="component" value="Unassembled WGS sequence"/>
</dbReference>
<reference evidence="2" key="1">
    <citation type="submission" date="2016-10" db="EMBL/GenBank/DDBJ databases">
        <authorList>
            <person name="Varghese N."/>
            <person name="Submissions S."/>
        </authorList>
    </citation>
    <scope>NUCLEOTIDE SEQUENCE [LARGE SCALE GENOMIC DNA]</scope>
    <source>
        <strain evidence="2">CGMCC 1.7738</strain>
    </source>
</reference>
<dbReference type="Gene3D" id="1.10.10.10">
    <property type="entry name" value="Winged helix-like DNA-binding domain superfamily/Winged helix DNA-binding domain"/>
    <property type="match status" value="1"/>
</dbReference>
<organism evidence="1 2">
    <name type="scientific">Halogranum rubrum</name>
    <dbReference type="NCBI Taxonomy" id="553466"/>
    <lineage>
        <taxon>Archaea</taxon>
        <taxon>Methanobacteriati</taxon>
        <taxon>Methanobacteriota</taxon>
        <taxon>Stenosarchaea group</taxon>
        <taxon>Halobacteria</taxon>
        <taxon>Halobacteriales</taxon>
        <taxon>Haloferacaceae</taxon>
    </lineage>
</organism>
<evidence type="ECO:0000313" key="1">
    <source>
        <dbReference type="EMBL" id="SFL21851.1"/>
    </source>
</evidence>
<evidence type="ECO:0008006" key="3">
    <source>
        <dbReference type="Google" id="ProtNLM"/>
    </source>
</evidence>
<gene>
    <name evidence="1" type="ORF">SAMN04487950_2863</name>
</gene>
<accession>A0A1I4FYN1</accession>
<dbReference type="InterPro" id="IPR036388">
    <property type="entry name" value="WH-like_DNA-bd_sf"/>
</dbReference>
<sequence>MGSDSNIEEDTFQIRVSQGDVTVEVSGNREFVEKRFDDLQQTYLQSDGDQELVQMEQSTPRKPISLGELYTTATISYKRDAALLVGWYLESVEGQEDFSKSELQNRALKAKVELGKNLSRDLSTLVENGLLREVGRRDGEKTYYLTRTGESYADEELNVEERSE</sequence>
<dbReference type="AlphaFoldDB" id="A0A1I4FYN1"/>
<name>A0A1I4FYN1_9EURY</name>